<organism evidence="2 3">
    <name type="scientific">Alloalcanivorax profundimaris</name>
    <dbReference type="NCBI Taxonomy" id="2735259"/>
    <lineage>
        <taxon>Bacteria</taxon>
        <taxon>Pseudomonadati</taxon>
        <taxon>Pseudomonadota</taxon>
        <taxon>Gammaproteobacteria</taxon>
        <taxon>Oceanospirillales</taxon>
        <taxon>Alcanivoracaceae</taxon>
        <taxon>Alloalcanivorax</taxon>
    </lineage>
</organism>
<accession>A0ABS0ATN9</accession>
<evidence type="ECO:0000256" key="1">
    <source>
        <dbReference type="SAM" id="SignalP"/>
    </source>
</evidence>
<reference evidence="2 3" key="1">
    <citation type="submission" date="2012-09" db="EMBL/GenBank/DDBJ databases">
        <title>Genome Sequence of alkane-degrading Bacterium Alcanivorax sp. 521-1.</title>
        <authorList>
            <person name="Lai Q."/>
            <person name="Shao Z."/>
        </authorList>
    </citation>
    <scope>NUCLEOTIDE SEQUENCE [LARGE SCALE GENOMIC DNA]</scope>
    <source>
        <strain evidence="2 3">521-1</strain>
    </source>
</reference>
<evidence type="ECO:0000313" key="3">
    <source>
        <dbReference type="Proteomes" id="UP000662703"/>
    </source>
</evidence>
<dbReference type="RefSeq" id="WP_194865604.1">
    <property type="nucleotide sequence ID" value="NZ_ARXX01000043.1"/>
</dbReference>
<gene>
    <name evidence="2" type="ORF">Y5W_02654</name>
</gene>
<dbReference type="Proteomes" id="UP000662703">
    <property type="component" value="Unassembled WGS sequence"/>
</dbReference>
<name>A0ABS0ATN9_9GAMM</name>
<keyword evidence="1" id="KW-0732">Signal</keyword>
<keyword evidence="3" id="KW-1185">Reference proteome</keyword>
<dbReference type="EMBL" id="ARXX01000043">
    <property type="protein sequence ID" value="MBF5057360.1"/>
    <property type="molecule type" value="Genomic_DNA"/>
</dbReference>
<comment type="caution">
    <text evidence="2">The sequence shown here is derived from an EMBL/GenBank/DDBJ whole genome shotgun (WGS) entry which is preliminary data.</text>
</comment>
<sequence>MRTLLRGALLAILLLPALGQAALARAQLETFERQLWRISTDHHMLDLMDGDQRYGASLDETASAAAAGLETLAGNAESEQEQALVADLQARWEELDAAGEGDPARFDRVPAAVSERIEAFEGGESGDYDDVQRLITGLQRLTATYTAIVGGGGADQDAFRAELGEFGQRLKRVQAAHGDHGPLKEALEQSRLKWEFVRGSLTRFGNDAVPFLVYRYTGRMTENLDQAMAPAD</sequence>
<protein>
    <submittedName>
        <fullName evidence="2">Uncharacterized protein</fullName>
    </submittedName>
</protein>
<feature type="signal peptide" evidence="1">
    <location>
        <begin position="1"/>
        <end position="26"/>
    </location>
</feature>
<feature type="chain" id="PRO_5045362006" evidence="1">
    <location>
        <begin position="27"/>
        <end position="232"/>
    </location>
</feature>
<proteinExistence type="predicted"/>
<evidence type="ECO:0000313" key="2">
    <source>
        <dbReference type="EMBL" id="MBF5057360.1"/>
    </source>
</evidence>